<accession>A0A6J5GTJ0</accession>
<organism evidence="1 2">
    <name type="scientific">Paraburkholderia caffeinitolerans</name>
    <dbReference type="NCBI Taxonomy" id="1723730"/>
    <lineage>
        <taxon>Bacteria</taxon>
        <taxon>Pseudomonadati</taxon>
        <taxon>Pseudomonadota</taxon>
        <taxon>Betaproteobacteria</taxon>
        <taxon>Burkholderiales</taxon>
        <taxon>Burkholderiaceae</taxon>
        <taxon>Paraburkholderia</taxon>
    </lineage>
</organism>
<protein>
    <submittedName>
        <fullName evidence="1">Uncharacterized protein</fullName>
    </submittedName>
</protein>
<name>A0A6J5GTJ0_9BURK</name>
<evidence type="ECO:0000313" key="2">
    <source>
        <dbReference type="Proteomes" id="UP000494119"/>
    </source>
</evidence>
<gene>
    <name evidence="1" type="ORF">LMG28688_06149</name>
</gene>
<proteinExistence type="predicted"/>
<keyword evidence="2" id="KW-1185">Reference proteome</keyword>
<dbReference type="AlphaFoldDB" id="A0A6J5GTJ0"/>
<evidence type="ECO:0000313" key="1">
    <source>
        <dbReference type="EMBL" id="CAB3805223.1"/>
    </source>
</evidence>
<reference evidence="1 2" key="1">
    <citation type="submission" date="2020-04" db="EMBL/GenBank/DDBJ databases">
        <authorList>
            <person name="De Canck E."/>
        </authorList>
    </citation>
    <scope>NUCLEOTIDE SEQUENCE [LARGE SCALE GENOMIC DNA]</scope>
    <source>
        <strain evidence="1 2">LMG 28688</strain>
    </source>
</reference>
<sequence length="86" mass="9840">MNKKRFADAVDEDLKPFDSPSLESFEGVFDMLQDFSLTTADFLEWLKTTRNELRFIAKLDEVQLARVTGIATFFSVSQTNLDELKG</sequence>
<dbReference type="EMBL" id="CADIKL010000045">
    <property type="protein sequence ID" value="CAB3805223.1"/>
    <property type="molecule type" value="Genomic_DNA"/>
</dbReference>
<dbReference type="Proteomes" id="UP000494119">
    <property type="component" value="Unassembled WGS sequence"/>
</dbReference>